<feature type="region of interest" description="Disordered" evidence="1">
    <location>
        <begin position="218"/>
        <end position="238"/>
    </location>
</feature>
<keyword evidence="3" id="KW-1185">Reference proteome</keyword>
<organism evidence="2 3">
    <name type="scientific">Actinopolymorpha singaporensis</name>
    <dbReference type="NCBI Taxonomy" id="117157"/>
    <lineage>
        <taxon>Bacteria</taxon>
        <taxon>Bacillati</taxon>
        <taxon>Actinomycetota</taxon>
        <taxon>Actinomycetes</taxon>
        <taxon>Propionibacteriales</taxon>
        <taxon>Actinopolymorphaceae</taxon>
        <taxon>Actinopolymorpha</taxon>
    </lineage>
</organism>
<evidence type="ECO:0008006" key="4">
    <source>
        <dbReference type="Google" id="ProtNLM"/>
    </source>
</evidence>
<protein>
    <recommendedName>
        <fullName evidence="4">Nucleotidyltransferase domain-containing protein</fullName>
    </recommendedName>
</protein>
<sequence>MNVSKGLARREQERARLADRLGRLLADDPGVSAGWLHGSVGRGAADGLSDLDVTVVVADGALATTAGGPDRPTTYERVRTSPRGRFVSRLGTPTLLTEAPQNAPAGGAFLTSFFPGEYDPDGCETLLAYAVRSLDGVTRFAGVTPPADRCATATGRPASVAGERPRSQVRVLWLLADRMDGLVSRLAGLGVDLPEDVSPAVRRFLRLVEALAEPAVESEGGASRALSEDGHQPRIVDR</sequence>
<accession>A0A1H1LAK8</accession>
<dbReference type="Gene3D" id="3.30.460.10">
    <property type="entry name" value="Beta Polymerase, domain 2"/>
    <property type="match status" value="1"/>
</dbReference>
<proteinExistence type="predicted"/>
<feature type="compositionally biased region" description="Basic and acidic residues" evidence="1">
    <location>
        <begin position="226"/>
        <end position="238"/>
    </location>
</feature>
<name>A0A1H1LAK8_9ACTN</name>
<evidence type="ECO:0000313" key="2">
    <source>
        <dbReference type="EMBL" id="SDR71523.1"/>
    </source>
</evidence>
<dbReference type="CDD" id="cd05403">
    <property type="entry name" value="NT_KNTase_like"/>
    <property type="match status" value="1"/>
</dbReference>
<evidence type="ECO:0000256" key="1">
    <source>
        <dbReference type="SAM" id="MobiDB-lite"/>
    </source>
</evidence>
<dbReference type="Proteomes" id="UP000198983">
    <property type="component" value="Chromosome I"/>
</dbReference>
<dbReference type="STRING" id="117157.SAMN04489717_0222"/>
<dbReference type="SUPFAM" id="SSF81301">
    <property type="entry name" value="Nucleotidyltransferase"/>
    <property type="match status" value="1"/>
</dbReference>
<dbReference type="InterPro" id="IPR043519">
    <property type="entry name" value="NT_sf"/>
</dbReference>
<dbReference type="AlphaFoldDB" id="A0A1H1LAK8"/>
<evidence type="ECO:0000313" key="3">
    <source>
        <dbReference type="Proteomes" id="UP000198983"/>
    </source>
</evidence>
<dbReference type="OrthoDB" id="9780310at2"/>
<dbReference type="EMBL" id="LT629732">
    <property type="protein sequence ID" value="SDR71523.1"/>
    <property type="molecule type" value="Genomic_DNA"/>
</dbReference>
<dbReference type="RefSeq" id="WP_092649726.1">
    <property type="nucleotide sequence ID" value="NZ_LT629732.1"/>
</dbReference>
<reference evidence="2 3" key="1">
    <citation type="submission" date="2016-10" db="EMBL/GenBank/DDBJ databases">
        <authorList>
            <person name="de Groot N.N."/>
        </authorList>
    </citation>
    <scope>NUCLEOTIDE SEQUENCE [LARGE SCALE GENOMIC DNA]</scope>
    <source>
        <strain evidence="2 3">DSM 22024</strain>
    </source>
</reference>
<gene>
    <name evidence="2" type="ORF">SAMN04489717_0222</name>
</gene>